<dbReference type="InterPro" id="IPR001254">
    <property type="entry name" value="Trypsin_dom"/>
</dbReference>
<keyword evidence="1" id="KW-1015">Disulfide bond</keyword>
<dbReference type="InterPro" id="IPR009003">
    <property type="entry name" value="Peptidase_S1_PA"/>
</dbReference>
<dbReference type="GO" id="GO:0006508">
    <property type="term" value="P:proteolysis"/>
    <property type="evidence" value="ECO:0007669"/>
    <property type="project" value="InterPro"/>
</dbReference>
<organism evidence="2 3">
    <name type="scientific">Owenia fusiformis</name>
    <name type="common">Polychaete worm</name>
    <dbReference type="NCBI Taxonomy" id="6347"/>
    <lineage>
        <taxon>Eukaryota</taxon>
        <taxon>Metazoa</taxon>
        <taxon>Spiralia</taxon>
        <taxon>Lophotrochozoa</taxon>
        <taxon>Annelida</taxon>
        <taxon>Polychaeta</taxon>
        <taxon>Sedentaria</taxon>
        <taxon>Canalipalpata</taxon>
        <taxon>Sabellida</taxon>
        <taxon>Oweniida</taxon>
        <taxon>Oweniidae</taxon>
        <taxon>Owenia</taxon>
    </lineage>
</organism>
<evidence type="ECO:0000313" key="3">
    <source>
        <dbReference type="Proteomes" id="UP000749559"/>
    </source>
</evidence>
<dbReference type="InterPro" id="IPR018114">
    <property type="entry name" value="TRYPSIN_HIS"/>
</dbReference>
<dbReference type="PROSITE" id="PS00134">
    <property type="entry name" value="TRYPSIN_HIS"/>
    <property type="match status" value="1"/>
</dbReference>
<dbReference type="GO" id="GO:0004252">
    <property type="term" value="F:serine-type endopeptidase activity"/>
    <property type="evidence" value="ECO:0007669"/>
    <property type="project" value="InterPro"/>
</dbReference>
<proteinExistence type="predicted"/>
<name>A0A8J1TMB2_OWEFU</name>
<dbReference type="Gene3D" id="2.40.10.10">
    <property type="entry name" value="Trypsin-like serine proteases"/>
    <property type="match status" value="2"/>
</dbReference>
<dbReference type="AlphaFoldDB" id="A0A8J1TMB2"/>
<dbReference type="EMBL" id="CAIIXF020000012">
    <property type="protein sequence ID" value="CAH1802475.1"/>
    <property type="molecule type" value="Genomic_DNA"/>
</dbReference>
<gene>
    <name evidence="2" type="ORF">OFUS_LOCUS26148</name>
</gene>
<comment type="caution">
    <text evidence="2">The sequence shown here is derived from an EMBL/GenBank/DDBJ whole genome shotgun (WGS) entry which is preliminary data.</text>
</comment>
<keyword evidence="3" id="KW-1185">Reference proteome</keyword>
<dbReference type="SUPFAM" id="SSF50494">
    <property type="entry name" value="Trypsin-like serine proteases"/>
    <property type="match status" value="1"/>
</dbReference>
<feature type="non-terminal residue" evidence="2">
    <location>
        <position position="138"/>
    </location>
</feature>
<sequence>INNCNIITAAHCFTLGAPINKIFLGIHYSYFSNHGTIYRSGRKKNAFTYNIHKDAAYKTDWIPDIALIRLSTPLSYSSKIQPICLSDEPPMKGWDITTYGWGHNLLSKKGKKQSTLKKRADQIQRCSDIDCIIRPEIT</sequence>
<dbReference type="PANTHER" id="PTHR24253">
    <property type="entry name" value="TRANSMEMBRANE PROTEASE SERINE"/>
    <property type="match status" value="1"/>
</dbReference>
<reference evidence="2" key="1">
    <citation type="submission" date="2022-03" db="EMBL/GenBank/DDBJ databases">
        <authorList>
            <person name="Martin C."/>
        </authorList>
    </citation>
    <scope>NUCLEOTIDE SEQUENCE</scope>
</reference>
<dbReference type="Proteomes" id="UP000749559">
    <property type="component" value="Unassembled WGS sequence"/>
</dbReference>
<dbReference type="Pfam" id="PF00089">
    <property type="entry name" value="Trypsin"/>
    <property type="match status" value="1"/>
</dbReference>
<evidence type="ECO:0000256" key="1">
    <source>
        <dbReference type="ARBA" id="ARBA00023157"/>
    </source>
</evidence>
<dbReference type="OrthoDB" id="7863416at2759"/>
<accession>A0A8J1TMB2</accession>
<dbReference type="InterPro" id="IPR043504">
    <property type="entry name" value="Peptidase_S1_PA_chymotrypsin"/>
</dbReference>
<dbReference type="PANTHER" id="PTHR24253:SF153">
    <property type="entry name" value="SERINE PROTEASE HEPSIN"/>
    <property type="match status" value="1"/>
</dbReference>
<feature type="non-terminal residue" evidence="2">
    <location>
        <position position="1"/>
    </location>
</feature>
<evidence type="ECO:0000313" key="2">
    <source>
        <dbReference type="EMBL" id="CAH1802475.1"/>
    </source>
</evidence>
<protein>
    <submittedName>
        <fullName evidence="2">Uncharacterized protein</fullName>
    </submittedName>
</protein>